<reference evidence="2 3" key="1">
    <citation type="submission" date="2019-01" db="EMBL/GenBank/DDBJ databases">
        <authorList>
            <person name="Divens A.M."/>
            <person name="Fryberger R.B."/>
            <person name="Lauer M.J."/>
            <person name="Garlena R.A."/>
            <person name="Russell D.A."/>
            <person name="Pope W.H."/>
            <person name="Jacobs-Sera D."/>
            <person name="Hatfull G.F."/>
        </authorList>
    </citation>
    <scope>NUCLEOTIDE SEQUENCE [LARGE SCALE GENOMIC DNA]</scope>
</reference>
<feature type="region of interest" description="Disordered" evidence="1">
    <location>
        <begin position="1"/>
        <end position="40"/>
    </location>
</feature>
<evidence type="ECO:0000313" key="3">
    <source>
        <dbReference type="Proteomes" id="UP000290205"/>
    </source>
</evidence>
<name>A0A411AZA1_9CAUD</name>
<evidence type="ECO:0000256" key="1">
    <source>
        <dbReference type="SAM" id="MobiDB-lite"/>
    </source>
</evidence>
<gene>
    <name evidence="2" type="primary">95</name>
    <name evidence="2" type="ORF">SEA_STUBBY_95</name>
</gene>
<feature type="compositionally biased region" description="Pro residues" evidence="1">
    <location>
        <begin position="1"/>
        <end position="10"/>
    </location>
</feature>
<protein>
    <recommendedName>
        <fullName evidence="4">Head fiber protein</fullName>
    </recommendedName>
</protein>
<accession>A0A411AZA1</accession>
<organism evidence="2 3">
    <name type="scientific">Mycobacterium phage Stubby</name>
    <dbReference type="NCBI Taxonomy" id="2510577"/>
    <lineage>
        <taxon>Viruses</taxon>
        <taxon>Duplodnaviria</taxon>
        <taxon>Heunggongvirae</taxon>
        <taxon>Uroviricota</taxon>
        <taxon>Caudoviricetes</taxon>
        <taxon>Ceeclamvirinae</taxon>
        <taxon>Bixzunavirus</taxon>
        <taxon>Bixzunavirus alice</taxon>
    </lineage>
</organism>
<dbReference type="Proteomes" id="UP000290205">
    <property type="component" value="Segment"/>
</dbReference>
<evidence type="ECO:0000313" key="2">
    <source>
        <dbReference type="EMBL" id="QAX93401.1"/>
    </source>
</evidence>
<dbReference type="EMBL" id="MK450423">
    <property type="protein sequence ID" value="QAX93401.1"/>
    <property type="molecule type" value="Genomic_DNA"/>
</dbReference>
<sequence length="232" mass="22303">MTLPGPPNTPPGADSPAWPPVVSANGYVPPESIPTRTTVTSVEGRSGDVDVTMGDIEGLQEALDEASAPATWDTLSGKPAVIAAGATQAAARSAIGAGTGNSNLALGTTSTTAKAGDYQPTAANISDATAVGRSVLTAADATAARTAIGAGTSSLALGTTASTALAGNTALVPPTRTVNGKALSANVTLGGGDVALTGYAAGTAEPVAATDTVNAAIAKLEARIAALEAGQP</sequence>
<proteinExistence type="predicted"/>
<evidence type="ECO:0008006" key="4">
    <source>
        <dbReference type="Google" id="ProtNLM"/>
    </source>
</evidence>